<dbReference type="PANTHER" id="PTHR35802">
    <property type="entry name" value="PROTEASE SYNTHASE AND SPORULATION PROTEIN PAI 2"/>
    <property type="match status" value="1"/>
</dbReference>
<dbReference type="InterPro" id="IPR007396">
    <property type="entry name" value="TR_PAI2-type"/>
</dbReference>
<dbReference type="PANTHER" id="PTHR35802:SF1">
    <property type="entry name" value="PROTEASE SYNTHASE AND SPORULATION PROTEIN PAI 2"/>
    <property type="match status" value="1"/>
</dbReference>
<comment type="caution">
    <text evidence="1">The sequence shown here is derived from an EMBL/GenBank/DDBJ whole genome shotgun (WGS) entry which is preliminary data.</text>
</comment>
<gene>
    <name evidence="1" type="ORF">HNQ61_003905</name>
</gene>
<dbReference type="Proteomes" id="UP000582837">
    <property type="component" value="Unassembled WGS sequence"/>
</dbReference>
<keyword evidence="2" id="KW-1185">Reference proteome</keyword>
<dbReference type="AlphaFoldDB" id="A0A841H2M3"/>
<evidence type="ECO:0000313" key="2">
    <source>
        <dbReference type="Proteomes" id="UP000582837"/>
    </source>
</evidence>
<name>A0A841H2M3_9BACT</name>
<dbReference type="Gene3D" id="2.30.110.10">
    <property type="entry name" value="Electron Transport, Fmn-binding Protein, Chain A"/>
    <property type="match status" value="1"/>
</dbReference>
<reference evidence="1 2" key="1">
    <citation type="submission" date="2020-08" db="EMBL/GenBank/DDBJ databases">
        <title>Genomic Encyclopedia of Type Strains, Phase IV (KMG-IV): sequencing the most valuable type-strain genomes for metagenomic binning, comparative biology and taxonomic classification.</title>
        <authorList>
            <person name="Goeker M."/>
        </authorList>
    </citation>
    <scope>NUCLEOTIDE SEQUENCE [LARGE SCALE GENOMIC DNA]</scope>
    <source>
        <strain evidence="1 2">DSM 29007</strain>
    </source>
</reference>
<proteinExistence type="predicted"/>
<dbReference type="Pfam" id="PF04299">
    <property type="entry name" value="FMN_bind_2"/>
    <property type="match status" value="1"/>
</dbReference>
<accession>A0A841H2M3</accession>
<sequence length="213" mass="23246">MYIPSSNAENDPGIIFDFIEAHSLGALVTTGADGLFATHLPLLVDRTRGPHGTLQGHIARANPHHRMADSESEALVIFTGPDAYITPAWYPAKAEHGKVVPTWNYVAVHAHGTLRFIQDPAFPHAHLQALTTRHEAGRDQEWSVSDAPAEFIAGLERAIVGVEITITRLEGKWKMSQNRSAADIDGVVRGLADSGDEVQQRVAEIVEARRPAR</sequence>
<evidence type="ECO:0000313" key="1">
    <source>
        <dbReference type="EMBL" id="MBB6072243.1"/>
    </source>
</evidence>
<protein>
    <submittedName>
        <fullName evidence="1">Transcriptional regulator</fullName>
    </submittedName>
</protein>
<dbReference type="EMBL" id="JACHIA010000013">
    <property type="protein sequence ID" value="MBB6072243.1"/>
    <property type="molecule type" value="Genomic_DNA"/>
</dbReference>
<dbReference type="InterPro" id="IPR012349">
    <property type="entry name" value="Split_barrel_FMN-bd"/>
</dbReference>
<dbReference type="RefSeq" id="WP_170032063.1">
    <property type="nucleotide sequence ID" value="NZ_JABDTL010000001.1"/>
</dbReference>
<dbReference type="PIRSF" id="PIRSF010372">
    <property type="entry name" value="PaiB"/>
    <property type="match status" value="1"/>
</dbReference>
<dbReference type="SUPFAM" id="SSF50475">
    <property type="entry name" value="FMN-binding split barrel"/>
    <property type="match status" value="1"/>
</dbReference>
<organism evidence="1 2">
    <name type="scientific">Longimicrobium terrae</name>
    <dbReference type="NCBI Taxonomy" id="1639882"/>
    <lineage>
        <taxon>Bacteria</taxon>
        <taxon>Pseudomonadati</taxon>
        <taxon>Gemmatimonadota</taxon>
        <taxon>Longimicrobiia</taxon>
        <taxon>Longimicrobiales</taxon>
        <taxon>Longimicrobiaceae</taxon>
        <taxon>Longimicrobium</taxon>
    </lineage>
</organism>